<gene>
    <name evidence="1" type="ORF">LARSCL_LOCUS6833</name>
</gene>
<comment type="caution">
    <text evidence="1">The sequence shown here is derived from an EMBL/GenBank/DDBJ whole genome shotgun (WGS) entry which is preliminary data.</text>
</comment>
<protein>
    <submittedName>
        <fullName evidence="1">Uncharacterized protein</fullName>
    </submittedName>
</protein>
<keyword evidence="2" id="KW-1185">Reference proteome</keyword>
<evidence type="ECO:0000313" key="2">
    <source>
        <dbReference type="Proteomes" id="UP001497382"/>
    </source>
</evidence>
<reference evidence="1 2" key="1">
    <citation type="submission" date="2024-04" db="EMBL/GenBank/DDBJ databases">
        <authorList>
            <person name="Rising A."/>
            <person name="Reimegard J."/>
            <person name="Sonavane S."/>
            <person name="Akerstrom W."/>
            <person name="Nylinder S."/>
            <person name="Hedman E."/>
            <person name="Kallberg Y."/>
        </authorList>
    </citation>
    <scope>NUCLEOTIDE SEQUENCE [LARGE SCALE GENOMIC DNA]</scope>
</reference>
<evidence type="ECO:0000313" key="1">
    <source>
        <dbReference type="EMBL" id="CAL1273318.1"/>
    </source>
</evidence>
<dbReference type="AlphaFoldDB" id="A0AAV1ZNB2"/>
<dbReference type="Proteomes" id="UP001497382">
    <property type="component" value="Unassembled WGS sequence"/>
</dbReference>
<name>A0AAV1ZNB2_9ARAC</name>
<dbReference type="EMBL" id="CAXIEN010000066">
    <property type="protein sequence ID" value="CAL1273318.1"/>
    <property type="molecule type" value="Genomic_DNA"/>
</dbReference>
<sequence length="93" mass="10934">LINTQIKDRFFFSPFGYVKDTVYATAVPDIDILKERFTTVIEGCTVQNVWQEILYRLDHLEGSHAMHVLQWTKSVTRVSMQDFLKILCEFLAY</sequence>
<organism evidence="1 2">
    <name type="scientific">Larinioides sclopetarius</name>
    <dbReference type="NCBI Taxonomy" id="280406"/>
    <lineage>
        <taxon>Eukaryota</taxon>
        <taxon>Metazoa</taxon>
        <taxon>Ecdysozoa</taxon>
        <taxon>Arthropoda</taxon>
        <taxon>Chelicerata</taxon>
        <taxon>Arachnida</taxon>
        <taxon>Araneae</taxon>
        <taxon>Araneomorphae</taxon>
        <taxon>Entelegynae</taxon>
        <taxon>Araneoidea</taxon>
        <taxon>Araneidae</taxon>
        <taxon>Larinioides</taxon>
    </lineage>
</organism>
<accession>A0AAV1ZNB2</accession>
<feature type="non-terminal residue" evidence="1">
    <location>
        <position position="1"/>
    </location>
</feature>
<proteinExistence type="predicted"/>